<dbReference type="Pfam" id="PF01531">
    <property type="entry name" value="Glyco_transf_11"/>
    <property type="match status" value="1"/>
</dbReference>
<comment type="pathway">
    <text evidence="3">Protein modification; protein glycosylation.</text>
</comment>
<evidence type="ECO:0000313" key="6">
    <source>
        <dbReference type="Proteomes" id="UP000245119"/>
    </source>
</evidence>
<name>A0A2T7PRW6_POMCA</name>
<comment type="subcellular location">
    <subcellularLocation>
        <location evidence="3">Golgi apparatus</location>
        <location evidence="3">Golgi stack membrane</location>
        <topology evidence="3">Single-pass type II membrane protein</topology>
    </subcellularLocation>
</comment>
<keyword evidence="4" id="KW-0732">Signal</keyword>
<evidence type="ECO:0000256" key="1">
    <source>
        <dbReference type="ARBA" id="ARBA00022676"/>
    </source>
</evidence>
<dbReference type="UniPathway" id="UPA00378"/>
<proteinExistence type="inferred from homology"/>
<keyword evidence="3" id="KW-0812">Transmembrane</keyword>
<organism evidence="5 6">
    <name type="scientific">Pomacea canaliculata</name>
    <name type="common">Golden apple snail</name>
    <dbReference type="NCBI Taxonomy" id="400727"/>
    <lineage>
        <taxon>Eukaryota</taxon>
        <taxon>Metazoa</taxon>
        <taxon>Spiralia</taxon>
        <taxon>Lophotrochozoa</taxon>
        <taxon>Mollusca</taxon>
        <taxon>Gastropoda</taxon>
        <taxon>Caenogastropoda</taxon>
        <taxon>Architaenioglossa</taxon>
        <taxon>Ampullarioidea</taxon>
        <taxon>Ampullariidae</taxon>
        <taxon>Pomacea</taxon>
    </lineage>
</organism>
<keyword evidence="3" id="KW-0325">Glycoprotein</keyword>
<dbReference type="STRING" id="400727.A0A2T7PRW6"/>
<dbReference type="OrthoDB" id="3226at2759"/>
<feature type="chain" id="PRO_5015630425" description="L-Fucosyltransferase" evidence="4">
    <location>
        <begin position="21"/>
        <end position="337"/>
    </location>
</feature>
<dbReference type="EC" id="2.4.1.-" evidence="3"/>
<keyword evidence="3" id="KW-0735">Signal-anchor</keyword>
<dbReference type="CDD" id="cd11301">
    <property type="entry name" value="Fut1_Fut2_like"/>
    <property type="match status" value="1"/>
</dbReference>
<dbReference type="EMBL" id="PZQS01000002">
    <property type="protein sequence ID" value="PVD36166.1"/>
    <property type="molecule type" value="Genomic_DNA"/>
</dbReference>
<protein>
    <recommendedName>
        <fullName evidence="3">L-Fucosyltransferase</fullName>
        <ecNumber evidence="3">2.4.1.-</ecNumber>
    </recommendedName>
</protein>
<comment type="caution">
    <text evidence="5">The sequence shown here is derived from an EMBL/GenBank/DDBJ whole genome shotgun (WGS) entry which is preliminary data.</text>
</comment>
<keyword evidence="1 3" id="KW-0328">Glycosyltransferase</keyword>
<dbReference type="PANTHER" id="PTHR11927:SF9">
    <property type="entry name" value="L-FUCOSYLTRANSFERASE"/>
    <property type="match status" value="1"/>
</dbReference>
<dbReference type="Proteomes" id="UP000245119">
    <property type="component" value="Linkage Group LG2"/>
</dbReference>
<gene>
    <name evidence="5" type="ORF">C0Q70_03141</name>
</gene>
<sequence length="337" mass="38347">MVMLAFTLFLLGMFLMNAHIGDLHQQDQSSFQNSHPCSLRFPLQVADCLTSGISSNTPHGKDKKHMLTVLASGRLGNQMFQYASLLGIAHKNQRVAFISSKLEIVRYFSGLYVDDRPLQGWQQVTEDQYAVCDPRMNGLPLANIKLHGFLQSWHYFTDITTEVRRAFQLKRPIQKQLKTFFHMHIRQSMKNITKNTRNVIKIGVHVRRADMLDPREQARGYECAPLSYLLKALQYMRSKFGGQSIFFVVSDDLEWCKKNLDGEDVQIVAAAAPVIHLGFLGMCDHVIMTVGTFGWWGAFLSGGHVVYYDGYPRHGSEMAKGFQSTDFFFPQWVPIGA</sequence>
<reference evidence="5 6" key="1">
    <citation type="submission" date="2018-04" db="EMBL/GenBank/DDBJ databases">
        <title>The genome of golden apple snail Pomacea canaliculata provides insight into stress tolerance and invasive adaptation.</title>
        <authorList>
            <person name="Liu C."/>
            <person name="Liu B."/>
            <person name="Ren Y."/>
            <person name="Zhang Y."/>
            <person name="Wang H."/>
            <person name="Li S."/>
            <person name="Jiang F."/>
            <person name="Yin L."/>
            <person name="Zhang G."/>
            <person name="Qian W."/>
            <person name="Fan W."/>
        </authorList>
    </citation>
    <scope>NUCLEOTIDE SEQUENCE [LARGE SCALE GENOMIC DNA]</scope>
    <source>
        <strain evidence="5">SZHN2017</strain>
        <tissue evidence="5">Muscle</tissue>
    </source>
</reference>
<keyword evidence="3" id="KW-0333">Golgi apparatus</keyword>
<dbReference type="PANTHER" id="PTHR11927">
    <property type="entry name" value="GALACTOSIDE 2-L-FUCOSYLTRANSFERASE"/>
    <property type="match status" value="1"/>
</dbReference>
<dbReference type="AlphaFoldDB" id="A0A2T7PRW6"/>
<accession>A0A2T7PRW6</accession>
<feature type="signal peptide" evidence="4">
    <location>
        <begin position="1"/>
        <end position="20"/>
    </location>
</feature>
<dbReference type="InterPro" id="IPR002516">
    <property type="entry name" value="Glyco_trans_11"/>
</dbReference>
<evidence type="ECO:0000256" key="2">
    <source>
        <dbReference type="ARBA" id="ARBA00022679"/>
    </source>
</evidence>
<keyword evidence="6" id="KW-1185">Reference proteome</keyword>
<evidence type="ECO:0000256" key="3">
    <source>
        <dbReference type="RuleBase" id="RU363129"/>
    </source>
</evidence>
<dbReference type="GO" id="GO:0005975">
    <property type="term" value="P:carbohydrate metabolic process"/>
    <property type="evidence" value="ECO:0007669"/>
    <property type="project" value="InterPro"/>
</dbReference>
<comment type="similarity">
    <text evidence="3">Belongs to the glycosyltransferase 11 family.</text>
</comment>
<evidence type="ECO:0000256" key="4">
    <source>
        <dbReference type="SAM" id="SignalP"/>
    </source>
</evidence>
<dbReference type="GO" id="GO:0032580">
    <property type="term" value="C:Golgi cisterna membrane"/>
    <property type="evidence" value="ECO:0007669"/>
    <property type="project" value="UniProtKB-SubCell"/>
</dbReference>
<evidence type="ECO:0000313" key="5">
    <source>
        <dbReference type="EMBL" id="PVD36166.1"/>
    </source>
</evidence>
<keyword evidence="2 3" id="KW-0808">Transferase</keyword>
<dbReference type="GO" id="GO:0008107">
    <property type="term" value="F:galactoside 2-alpha-L-fucosyltransferase activity"/>
    <property type="evidence" value="ECO:0007669"/>
    <property type="project" value="InterPro"/>
</dbReference>